<dbReference type="AlphaFoldDB" id="E6SWQ8"/>
<keyword evidence="1" id="KW-1133">Transmembrane helix</keyword>
<sequence length="50" mass="5588">MISNVKITVSANKLYTMIYLLFNIAATLNNSIQLFFNTKISLSTLSYGNP</sequence>
<dbReference type="Proteomes" id="UP000008630">
    <property type="component" value="Chromosome"/>
</dbReference>
<keyword evidence="3" id="KW-1185">Reference proteome</keyword>
<dbReference type="EMBL" id="CP002352">
    <property type="protein sequence ID" value="ADV43610.1"/>
    <property type="molecule type" value="Genomic_DNA"/>
</dbReference>
<evidence type="ECO:0000256" key="1">
    <source>
        <dbReference type="SAM" id="Phobius"/>
    </source>
</evidence>
<keyword evidence="1" id="KW-0472">Membrane</keyword>
<gene>
    <name evidence="2" type="ordered locus">Bache_1606</name>
</gene>
<evidence type="ECO:0000313" key="2">
    <source>
        <dbReference type="EMBL" id="ADV43610.1"/>
    </source>
</evidence>
<reference key="1">
    <citation type="submission" date="2010-11" db="EMBL/GenBank/DDBJ databases">
        <title>The complete genome of Bacteroides helcogenes P 36-108.</title>
        <authorList>
            <consortium name="US DOE Joint Genome Institute (JGI-PGF)"/>
            <person name="Lucas S."/>
            <person name="Copeland A."/>
            <person name="Lapidus A."/>
            <person name="Bruce D."/>
            <person name="Goodwin L."/>
            <person name="Pitluck S."/>
            <person name="Kyrpides N."/>
            <person name="Mavromatis K."/>
            <person name="Ivanova N."/>
            <person name="Zeytun A."/>
            <person name="Brettin T."/>
            <person name="Detter J.C."/>
            <person name="Tapia R."/>
            <person name="Han C."/>
            <person name="Land M."/>
            <person name="Hauser L."/>
            <person name="Markowitz V."/>
            <person name="Cheng J.-F."/>
            <person name="Hugenholtz P."/>
            <person name="Woyke T."/>
            <person name="Wu D."/>
            <person name="Gronow S."/>
            <person name="Wellnitz S."/>
            <person name="Brambilla E."/>
            <person name="Klenk H.-P."/>
            <person name="Eisen J.A."/>
        </authorList>
    </citation>
    <scope>NUCLEOTIDE SEQUENCE</scope>
    <source>
        <strain>P 36-108</strain>
    </source>
</reference>
<protein>
    <submittedName>
        <fullName evidence="2">Uncharacterized protein</fullName>
    </submittedName>
</protein>
<reference evidence="2 3" key="2">
    <citation type="journal article" date="2011" name="Stand. Genomic Sci.">
        <title>Complete genome sequence of Bacteroides helcogenes type strain (P 36-108).</title>
        <authorList>
            <person name="Pati A."/>
            <person name="Gronow S."/>
            <person name="Zeytun A."/>
            <person name="Lapidus A."/>
            <person name="Nolan M."/>
            <person name="Hammon N."/>
            <person name="Deshpande S."/>
            <person name="Cheng J.F."/>
            <person name="Tapia R."/>
            <person name="Han C."/>
            <person name="Goodwin L."/>
            <person name="Pitluck S."/>
            <person name="Liolios K."/>
            <person name="Pagani I."/>
            <person name="Ivanova N."/>
            <person name="Mavromatis K."/>
            <person name="Chen A."/>
            <person name="Palaniappan K."/>
            <person name="Land M."/>
            <person name="Hauser L."/>
            <person name="Chang Y.J."/>
            <person name="Jeffries C.D."/>
            <person name="Detter J.C."/>
            <person name="Brambilla E."/>
            <person name="Rohde M."/>
            <person name="Goker M."/>
            <person name="Woyke T."/>
            <person name="Bristow J."/>
            <person name="Eisen J.A."/>
            <person name="Markowitz V."/>
            <person name="Hugenholtz P."/>
            <person name="Kyrpides N.C."/>
            <person name="Klenk H.P."/>
            <person name="Lucas S."/>
        </authorList>
    </citation>
    <scope>NUCLEOTIDE SEQUENCE [LARGE SCALE GENOMIC DNA]</scope>
    <source>
        <strain evidence="3">ATCC 35417 / DSM 20613 / JCM 6297 / CCUG 15421 / P 36-108</strain>
    </source>
</reference>
<proteinExistence type="predicted"/>
<organism evidence="2 3">
    <name type="scientific">Bacteroides helcogenes (strain ATCC 35417 / DSM 20613 / JCM 6297 / CCUG 15421 / P 36-108)</name>
    <dbReference type="NCBI Taxonomy" id="693979"/>
    <lineage>
        <taxon>Bacteria</taxon>
        <taxon>Pseudomonadati</taxon>
        <taxon>Bacteroidota</taxon>
        <taxon>Bacteroidia</taxon>
        <taxon>Bacteroidales</taxon>
        <taxon>Bacteroidaceae</taxon>
        <taxon>Bacteroides</taxon>
    </lineage>
</organism>
<name>E6SWQ8_BACT6</name>
<accession>E6SWQ8</accession>
<feature type="transmembrane region" description="Helical" evidence="1">
    <location>
        <begin position="14"/>
        <end position="36"/>
    </location>
</feature>
<dbReference type="KEGG" id="bhl:Bache_1606"/>
<evidence type="ECO:0000313" key="3">
    <source>
        <dbReference type="Proteomes" id="UP000008630"/>
    </source>
</evidence>
<dbReference type="HOGENOM" id="CLU_3114788_0_0_10"/>
<keyword evidence="1" id="KW-0812">Transmembrane</keyword>